<reference evidence="2 3" key="2">
    <citation type="submission" date="2024-10" db="EMBL/GenBank/DDBJ databases">
        <authorList>
            <person name="Ryan C."/>
        </authorList>
    </citation>
    <scope>NUCLEOTIDE SEQUENCE [LARGE SCALE GENOMIC DNA]</scope>
</reference>
<feature type="domain" description="F-box" evidence="1">
    <location>
        <begin position="7"/>
        <end position="52"/>
    </location>
</feature>
<dbReference type="Gene3D" id="1.20.1280.50">
    <property type="match status" value="1"/>
</dbReference>
<dbReference type="InterPro" id="IPR001810">
    <property type="entry name" value="F-box_dom"/>
</dbReference>
<keyword evidence="3" id="KW-1185">Reference proteome</keyword>
<dbReference type="PROSITE" id="PS50181">
    <property type="entry name" value="FBOX"/>
    <property type="match status" value="1"/>
</dbReference>
<dbReference type="CDD" id="cd22157">
    <property type="entry name" value="F-box_AtFBW1-like"/>
    <property type="match status" value="1"/>
</dbReference>
<sequence>MPKISPSSVVAALRDEIMTEVLLRLPIKSILRFRAVCRSWAALLSSEEFCSLHMEATEASPTPPKLLFVSPTTHFDSTAVCSCSLMGRADDLLFTLDYARGNFVDVTKEYKVVRLFQGRFHEIEPFFCEIYTINSDSGDNWRPVAGGVPFRFCKFASSAILNAVQNKMPPLFIHGFLHWLINPLVFIKMPRAGILSFSLTSETFSWVRSPPFVVSQVHLVELDGHLCMVRDLRSGLPTGGMLEIWKLKDYSSGDWSLNHRVDLSGHMPREFLEPKVVKVIGSFGYSESSKRIIIATSKHKVFTYDPMSKTLGTIHSTMEIRTSHQIEPSDIRFSLWRESLVPVHKTKEEIALSFPLAKATREILLRLPAESAHQFKLVCKQWLRLIRSESFSHAFRLHKNMDRRLKIMLVGKGSG</sequence>
<dbReference type="Pfam" id="PF00646">
    <property type="entry name" value="F-box"/>
    <property type="match status" value="2"/>
</dbReference>
<evidence type="ECO:0000259" key="1">
    <source>
        <dbReference type="PROSITE" id="PS50181"/>
    </source>
</evidence>
<organism evidence="2 3">
    <name type="scientific">Urochloa decumbens</name>
    <dbReference type="NCBI Taxonomy" id="240449"/>
    <lineage>
        <taxon>Eukaryota</taxon>
        <taxon>Viridiplantae</taxon>
        <taxon>Streptophyta</taxon>
        <taxon>Embryophyta</taxon>
        <taxon>Tracheophyta</taxon>
        <taxon>Spermatophyta</taxon>
        <taxon>Magnoliopsida</taxon>
        <taxon>Liliopsida</taxon>
        <taxon>Poales</taxon>
        <taxon>Poaceae</taxon>
        <taxon>PACMAD clade</taxon>
        <taxon>Panicoideae</taxon>
        <taxon>Panicodae</taxon>
        <taxon>Paniceae</taxon>
        <taxon>Melinidinae</taxon>
        <taxon>Urochloa</taxon>
    </lineage>
</organism>
<dbReference type="NCBIfam" id="TIGR01640">
    <property type="entry name" value="F_box_assoc_1"/>
    <property type="match status" value="1"/>
</dbReference>
<dbReference type="PANTHER" id="PTHR31672:SF2">
    <property type="entry name" value="F-BOX DOMAIN-CONTAINING PROTEIN"/>
    <property type="match status" value="1"/>
</dbReference>
<dbReference type="EMBL" id="OZ075120">
    <property type="protein sequence ID" value="CAL4893816.1"/>
    <property type="molecule type" value="Genomic_DNA"/>
</dbReference>
<dbReference type="InterPro" id="IPR013187">
    <property type="entry name" value="F-box-assoc_dom_typ3"/>
</dbReference>
<name>A0ABC8VMN5_9POAL</name>
<evidence type="ECO:0000313" key="3">
    <source>
        <dbReference type="Proteomes" id="UP001497457"/>
    </source>
</evidence>
<protein>
    <recommendedName>
        <fullName evidence="1">F-box domain-containing protein</fullName>
    </recommendedName>
</protein>
<dbReference type="SMART" id="SM00256">
    <property type="entry name" value="FBOX"/>
    <property type="match status" value="2"/>
</dbReference>
<dbReference type="Proteomes" id="UP001497457">
    <property type="component" value="Chromosome 10rd"/>
</dbReference>
<gene>
    <name evidence="2" type="ORF">URODEC1_LOCUS5009</name>
</gene>
<accession>A0ABC8VMN5</accession>
<dbReference type="InterPro" id="IPR050796">
    <property type="entry name" value="SCF_F-box_component"/>
</dbReference>
<dbReference type="InterPro" id="IPR036047">
    <property type="entry name" value="F-box-like_dom_sf"/>
</dbReference>
<dbReference type="AlphaFoldDB" id="A0ABC8VMN5"/>
<proteinExistence type="predicted"/>
<reference evidence="3" key="1">
    <citation type="submission" date="2024-06" db="EMBL/GenBank/DDBJ databases">
        <authorList>
            <person name="Ryan C."/>
        </authorList>
    </citation>
    <scope>NUCLEOTIDE SEQUENCE [LARGE SCALE GENOMIC DNA]</scope>
</reference>
<dbReference type="SUPFAM" id="SSF81383">
    <property type="entry name" value="F-box domain"/>
    <property type="match status" value="2"/>
</dbReference>
<dbReference type="PANTHER" id="PTHR31672">
    <property type="entry name" value="BNACNNG10540D PROTEIN"/>
    <property type="match status" value="1"/>
</dbReference>
<dbReference type="Pfam" id="PF08268">
    <property type="entry name" value="FBA_3"/>
    <property type="match status" value="1"/>
</dbReference>
<dbReference type="InterPro" id="IPR017451">
    <property type="entry name" value="F-box-assoc_interact_dom"/>
</dbReference>
<evidence type="ECO:0000313" key="2">
    <source>
        <dbReference type="EMBL" id="CAL4893816.1"/>
    </source>
</evidence>